<evidence type="ECO:0000313" key="3">
    <source>
        <dbReference type="Proteomes" id="UP001397290"/>
    </source>
</evidence>
<gene>
    <name evidence="2" type="ORF">G3M48_007694</name>
</gene>
<keyword evidence="3" id="KW-1185">Reference proteome</keyword>
<feature type="compositionally biased region" description="Basic and acidic residues" evidence="1">
    <location>
        <begin position="56"/>
        <end position="65"/>
    </location>
</feature>
<organism evidence="2 3">
    <name type="scientific">Beauveria asiatica</name>
    <dbReference type="NCBI Taxonomy" id="1069075"/>
    <lineage>
        <taxon>Eukaryota</taxon>
        <taxon>Fungi</taxon>
        <taxon>Dikarya</taxon>
        <taxon>Ascomycota</taxon>
        <taxon>Pezizomycotina</taxon>
        <taxon>Sordariomycetes</taxon>
        <taxon>Hypocreomycetidae</taxon>
        <taxon>Hypocreales</taxon>
        <taxon>Cordycipitaceae</taxon>
        <taxon>Beauveria</taxon>
    </lineage>
</organism>
<name>A0AAW0RLQ2_9HYPO</name>
<sequence>MVKENKTTSPESDDKDSPAVSLPQDPDESFDYDKSPAKSSYTLRPRACKDAAILPKRREDDEHGGTEGFRSRTTARASNRNKDAVGQGKSDGRIVSDYDWADAGSGSAHLTR</sequence>
<comment type="caution">
    <text evidence="2">The sequence shown here is derived from an EMBL/GenBank/DDBJ whole genome shotgun (WGS) entry which is preliminary data.</text>
</comment>
<reference evidence="2 3" key="1">
    <citation type="submission" date="2020-02" db="EMBL/GenBank/DDBJ databases">
        <title>Comparative genomics of the hypocrealean fungal genus Beauvera.</title>
        <authorList>
            <person name="Showalter D.N."/>
            <person name="Bushley K.E."/>
            <person name="Rehner S.A."/>
        </authorList>
    </citation>
    <scope>NUCLEOTIDE SEQUENCE [LARGE SCALE GENOMIC DNA]</scope>
    <source>
        <strain evidence="2 3">ARSEF4384</strain>
    </source>
</reference>
<protein>
    <submittedName>
        <fullName evidence="2">Uncharacterized protein</fullName>
    </submittedName>
</protein>
<dbReference type="EMBL" id="JAAHCF010000551">
    <property type="protein sequence ID" value="KAK8143127.1"/>
    <property type="molecule type" value="Genomic_DNA"/>
</dbReference>
<proteinExistence type="predicted"/>
<dbReference type="AlphaFoldDB" id="A0AAW0RLQ2"/>
<feature type="region of interest" description="Disordered" evidence="1">
    <location>
        <begin position="1"/>
        <end position="112"/>
    </location>
</feature>
<dbReference type="Proteomes" id="UP001397290">
    <property type="component" value="Unassembled WGS sequence"/>
</dbReference>
<evidence type="ECO:0000313" key="2">
    <source>
        <dbReference type="EMBL" id="KAK8143127.1"/>
    </source>
</evidence>
<evidence type="ECO:0000256" key="1">
    <source>
        <dbReference type="SAM" id="MobiDB-lite"/>
    </source>
</evidence>
<accession>A0AAW0RLQ2</accession>